<reference evidence="3" key="1">
    <citation type="submission" date="2016-10" db="EMBL/GenBank/DDBJ databases">
        <authorList>
            <person name="Varghese N."/>
            <person name="Submissions S."/>
        </authorList>
    </citation>
    <scope>NUCLEOTIDE SEQUENCE [LARGE SCALE GENOMIC DNA]</scope>
    <source>
        <strain evidence="3">DSM 15310</strain>
    </source>
</reference>
<dbReference type="EMBL" id="FOHS01000002">
    <property type="protein sequence ID" value="SET41322.1"/>
    <property type="molecule type" value="Genomic_DNA"/>
</dbReference>
<dbReference type="Proteomes" id="UP000198697">
    <property type="component" value="Unassembled WGS sequence"/>
</dbReference>
<accession>A0A1I0E8G1</accession>
<organism evidence="2 3">
    <name type="scientific">Hymenobacter actinosclerus</name>
    <dbReference type="NCBI Taxonomy" id="82805"/>
    <lineage>
        <taxon>Bacteria</taxon>
        <taxon>Pseudomonadati</taxon>
        <taxon>Bacteroidota</taxon>
        <taxon>Cytophagia</taxon>
        <taxon>Cytophagales</taxon>
        <taxon>Hymenobacteraceae</taxon>
        <taxon>Hymenobacter</taxon>
    </lineage>
</organism>
<name>A0A1I0E8G1_9BACT</name>
<evidence type="ECO:0000313" key="2">
    <source>
        <dbReference type="EMBL" id="SET41322.1"/>
    </source>
</evidence>
<protein>
    <submittedName>
        <fullName evidence="2">Uncharacterized protein</fullName>
    </submittedName>
</protein>
<evidence type="ECO:0000313" key="3">
    <source>
        <dbReference type="Proteomes" id="UP000198697"/>
    </source>
</evidence>
<proteinExistence type="predicted"/>
<keyword evidence="3" id="KW-1185">Reference proteome</keyword>
<gene>
    <name evidence="2" type="ORF">SAMN04487998_1737</name>
</gene>
<dbReference type="AlphaFoldDB" id="A0A1I0E8G1"/>
<evidence type="ECO:0000256" key="1">
    <source>
        <dbReference type="SAM" id="MobiDB-lite"/>
    </source>
</evidence>
<feature type="region of interest" description="Disordered" evidence="1">
    <location>
        <begin position="92"/>
        <end position="116"/>
    </location>
</feature>
<sequence length="116" mass="12904">MAQAQMKEYHAERPEGGNPTIAQAEALTRLMTAQLKLNEGQVARLHRVNAIKLAQTDDIQWQYHENPAQMRQALSELQSYYDSECSRILTPSQLSLMRGPQPTEPAPVSDTEGGLG</sequence>